<keyword evidence="1" id="KW-0175">Coiled coil</keyword>
<dbReference type="AlphaFoldDB" id="A0A139N1V5"/>
<dbReference type="PATRIC" id="fig|45634.12.peg.976"/>
<name>A0A139N1V5_STRCR</name>
<gene>
    <name evidence="3" type="ORF">SCRDD08_00937</name>
</gene>
<feature type="compositionally biased region" description="Polar residues" evidence="2">
    <location>
        <begin position="157"/>
        <end position="169"/>
    </location>
</feature>
<dbReference type="Pfam" id="PF06810">
    <property type="entry name" value="Phage_scaffold"/>
    <property type="match status" value="1"/>
</dbReference>
<evidence type="ECO:0000256" key="1">
    <source>
        <dbReference type="SAM" id="Coils"/>
    </source>
</evidence>
<dbReference type="InterPro" id="IPR009636">
    <property type="entry name" value="SCAF"/>
</dbReference>
<evidence type="ECO:0000313" key="3">
    <source>
        <dbReference type="EMBL" id="KXT69998.1"/>
    </source>
</evidence>
<comment type="caution">
    <text evidence="3">The sequence shown here is derived from an EMBL/GenBank/DDBJ whole genome shotgun (WGS) entry which is preliminary data.</text>
</comment>
<organism evidence="3 4">
    <name type="scientific">Streptococcus cristatus</name>
    <dbReference type="NCBI Taxonomy" id="45634"/>
    <lineage>
        <taxon>Bacteria</taxon>
        <taxon>Bacillati</taxon>
        <taxon>Bacillota</taxon>
        <taxon>Bacilli</taxon>
        <taxon>Lactobacillales</taxon>
        <taxon>Streptococcaceae</taxon>
        <taxon>Streptococcus</taxon>
    </lineage>
</organism>
<dbReference type="Proteomes" id="UP000070377">
    <property type="component" value="Unassembled WGS sequence"/>
</dbReference>
<sequence>MAFTTEELLKLGLTEEQAKSVFALRGKELNEDKSALETITKERDSLKNQLQNAEAQLENMKADANTSAEQKEALDKLQAEYDKYKADAEAELAKTNKVNAINLALKDTKAHNPAALMKFIDVDAIELDDNGKPKLDEIINGLKESDPYLFQTEDDSNTPNPTIVTQGNPAANGAGKTDPFQAIIDGYGK</sequence>
<evidence type="ECO:0000256" key="2">
    <source>
        <dbReference type="SAM" id="MobiDB-lite"/>
    </source>
</evidence>
<evidence type="ECO:0000313" key="4">
    <source>
        <dbReference type="Proteomes" id="UP000070377"/>
    </source>
</evidence>
<accession>A0A139N1V5</accession>
<dbReference type="RefSeq" id="WP_061422631.1">
    <property type="nucleotide sequence ID" value="NZ_KQ969062.1"/>
</dbReference>
<protein>
    <submittedName>
        <fullName evidence="3">Phage capsid and scaffold</fullName>
    </submittedName>
</protein>
<reference evidence="3 4" key="1">
    <citation type="submission" date="2016-01" db="EMBL/GenBank/DDBJ databases">
        <title>Highly variable Streptococcus oralis are common among viridans streptococci isolated from primates.</title>
        <authorList>
            <person name="Denapaite D."/>
            <person name="Rieger M."/>
            <person name="Koendgen S."/>
            <person name="Brueckner R."/>
            <person name="Ochigava I."/>
            <person name="Kappeler P."/>
            <person name="Maetz-Rensing K."/>
            <person name="Leendertz F."/>
            <person name="Hakenbeck R."/>
        </authorList>
    </citation>
    <scope>NUCLEOTIDE SEQUENCE [LARGE SCALE GENOMIC DNA]</scope>
    <source>
        <strain evidence="3 4">DD08</strain>
    </source>
</reference>
<feature type="region of interest" description="Disordered" evidence="2">
    <location>
        <begin position="151"/>
        <end position="179"/>
    </location>
</feature>
<dbReference type="STRING" id="45634.SCRDD08_00937"/>
<proteinExistence type="predicted"/>
<dbReference type="EMBL" id="LQRD01000033">
    <property type="protein sequence ID" value="KXT69998.1"/>
    <property type="molecule type" value="Genomic_DNA"/>
</dbReference>
<feature type="coiled-coil region" evidence="1">
    <location>
        <begin position="29"/>
        <end position="94"/>
    </location>
</feature>